<evidence type="ECO:0000313" key="2">
    <source>
        <dbReference type="EMBL" id="KUJ08949.1"/>
    </source>
</evidence>
<evidence type="ECO:0000256" key="1">
    <source>
        <dbReference type="SAM" id="SignalP"/>
    </source>
</evidence>
<dbReference type="InParanoid" id="A0A132BAD7"/>
<accession>A0A132BAD7</accession>
<gene>
    <name evidence="2" type="ORF">LY89DRAFT_690520</name>
</gene>
<keyword evidence="1" id="KW-0732">Signal</keyword>
<keyword evidence="3" id="KW-1185">Reference proteome</keyword>
<proteinExistence type="predicted"/>
<protein>
    <submittedName>
        <fullName evidence="2">Uncharacterized protein</fullName>
    </submittedName>
</protein>
<dbReference type="GeneID" id="28825839"/>
<sequence>MYLSTIALFVLSHIASVRAQVPTEGFDVLTSPPKDSNFVAGGILPIVWTAGTSSGTVSIVMNGGASPSTLQHL</sequence>
<reference evidence="2 3" key="1">
    <citation type="submission" date="2015-10" db="EMBL/GenBank/DDBJ databases">
        <title>Full genome of DAOMC 229536 Phialocephala scopiformis, a fungal endophyte of spruce producing the potent anti-insectan compound rugulosin.</title>
        <authorList>
            <consortium name="DOE Joint Genome Institute"/>
            <person name="Walker A.K."/>
            <person name="Frasz S.L."/>
            <person name="Seifert K.A."/>
            <person name="Miller J.D."/>
            <person name="Mondo S.J."/>
            <person name="Labutti K."/>
            <person name="Lipzen A."/>
            <person name="Dockter R."/>
            <person name="Kennedy M."/>
            <person name="Grigoriev I.V."/>
            <person name="Spatafora J.W."/>
        </authorList>
    </citation>
    <scope>NUCLEOTIDE SEQUENCE [LARGE SCALE GENOMIC DNA]</scope>
    <source>
        <strain evidence="2 3">CBS 120377</strain>
    </source>
</reference>
<feature type="signal peptide" evidence="1">
    <location>
        <begin position="1"/>
        <end position="19"/>
    </location>
</feature>
<name>A0A132BAD7_MOLSC</name>
<dbReference type="RefSeq" id="XP_018063304.1">
    <property type="nucleotide sequence ID" value="XM_018216113.1"/>
</dbReference>
<dbReference type="KEGG" id="psco:LY89DRAFT_690520"/>
<evidence type="ECO:0000313" key="3">
    <source>
        <dbReference type="Proteomes" id="UP000070700"/>
    </source>
</evidence>
<dbReference type="OrthoDB" id="2260257at2759"/>
<organism evidence="2 3">
    <name type="scientific">Mollisia scopiformis</name>
    <name type="common">Conifer needle endophyte fungus</name>
    <name type="synonym">Phialocephala scopiformis</name>
    <dbReference type="NCBI Taxonomy" id="149040"/>
    <lineage>
        <taxon>Eukaryota</taxon>
        <taxon>Fungi</taxon>
        <taxon>Dikarya</taxon>
        <taxon>Ascomycota</taxon>
        <taxon>Pezizomycotina</taxon>
        <taxon>Leotiomycetes</taxon>
        <taxon>Helotiales</taxon>
        <taxon>Mollisiaceae</taxon>
        <taxon>Mollisia</taxon>
    </lineage>
</organism>
<feature type="non-terminal residue" evidence="2">
    <location>
        <position position="73"/>
    </location>
</feature>
<dbReference type="AlphaFoldDB" id="A0A132BAD7"/>
<feature type="chain" id="PRO_5007288066" evidence="1">
    <location>
        <begin position="20"/>
        <end position="73"/>
    </location>
</feature>
<dbReference type="EMBL" id="KQ947433">
    <property type="protein sequence ID" value="KUJ08949.1"/>
    <property type="molecule type" value="Genomic_DNA"/>
</dbReference>
<dbReference type="Proteomes" id="UP000070700">
    <property type="component" value="Unassembled WGS sequence"/>
</dbReference>